<accession>A0A0A2MC00</accession>
<dbReference type="PANTHER" id="PTHR10859:SF91">
    <property type="entry name" value="DOLICHYL-PHOSPHATE BETA-GLUCOSYLTRANSFERASE"/>
    <property type="match status" value="1"/>
</dbReference>
<dbReference type="RefSeq" id="WP_020214942.1">
    <property type="nucleotide sequence ID" value="NZ_JRLX01000016.1"/>
</dbReference>
<gene>
    <name evidence="2" type="ORF">Q765_14440</name>
</gene>
<reference evidence="2 3" key="1">
    <citation type="submission" date="2013-09" db="EMBL/GenBank/DDBJ databases">
        <authorList>
            <person name="Zeng Z."/>
            <person name="Chen C."/>
        </authorList>
    </citation>
    <scope>NUCLEOTIDE SEQUENCE [LARGE SCALE GENOMIC DNA]</scope>
    <source>
        <strain evidence="2 3">WB 3.3-2</strain>
    </source>
</reference>
<dbReference type="SUPFAM" id="SSF53448">
    <property type="entry name" value="Nucleotide-diphospho-sugar transferases"/>
    <property type="match status" value="1"/>
</dbReference>
<protein>
    <recommendedName>
        <fullName evidence="1">Glycosyltransferase 2-like domain-containing protein</fullName>
    </recommendedName>
</protein>
<organism evidence="2 3">
    <name type="scientific">Flavobacterium rivuli WB 3.3-2 = DSM 21788</name>
    <dbReference type="NCBI Taxonomy" id="1121895"/>
    <lineage>
        <taxon>Bacteria</taxon>
        <taxon>Pseudomonadati</taxon>
        <taxon>Bacteroidota</taxon>
        <taxon>Flavobacteriia</taxon>
        <taxon>Flavobacteriales</taxon>
        <taxon>Flavobacteriaceae</taxon>
        <taxon>Flavobacterium</taxon>
    </lineage>
</organism>
<name>A0A0A2MC00_9FLAO</name>
<dbReference type="Gene3D" id="3.90.550.10">
    <property type="entry name" value="Spore Coat Polysaccharide Biosynthesis Protein SpsA, Chain A"/>
    <property type="match status" value="1"/>
</dbReference>
<dbReference type="Pfam" id="PF00535">
    <property type="entry name" value="Glycos_transf_2"/>
    <property type="match status" value="1"/>
</dbReference>
<dbReference type="STRING" id="1121895.GCA_000378485_03766"/>
<dbReference type="GO" id="GO:0006487">
    <property type="term" value="P:protein N-linked glycosylation"/>
    <property type="evidence" value="ECO:0007669"/>
    <property type="project" value="TreeGrafter"/>
</dbReference>
<evidence type="ECO:0000259" key="1">
    <source>
        <dbReference type="Pfam" id="PF00535"/>
    </source>
</evidence>
<dbReference type="AlphaFoldDB" id="A0A0A2MC00"/>
<evidence type="ECO:0000313" key="2">
    <source>
        <dbReference type="EMBL" id="KGO85820.1"/>
    </source>
</evidence>
<dbReference type="OrthoDB" id="952827at2"/>
<dbReference type="InterPro" id="IPR001173">
    <property type="entry name" value="Glyco_trans_2-like"/>
</dbReference>
<sequence>MQKIAIIIPCYNEEKRIKKELVVSLLAQSSVDVYLANDGSTDNTIIVLEDIVKDFNERCFIFNYKQNRGKATTIYNAANELISKDIYSHIGYFDADFSTPVPEMLKMLKELYRKPEFFITGCRVKLLNTNIDRKLYRHIIGRIIVTLVNFRFKLGVYDTQCGAKIFPVSIAKTAFNKPFLTSWLFDMEIFIRLKNNDLMFNGREFPLRNWTDVEGSKLGWKTAFKILKEMYILTTNYNVKVS</sequence>
<dbReference type="PANTHER" id="PTHR10859">
    <property type="entry name" value="GLYCOSYL TRANSFERASE"/>
    <property type="match status" value="1"/>
</dbReference>
<comment type="caution">
    <text evidence="2">The sequence shown here is derived from an EMBL/GenBank/DDBJ whole genome shotgun (WGS) entry which is preliminary data.</text>
</comment>
<proteinExistence type="predicted"/>
<keyword evidence="3" id="KW-1185">Reference proteome</keyword>
<dbReference type="eggNOG" id="COG1215">
    <property type="taxonomic scope" value="Bacteria"/>
</dbReference>
<evidence type="ECO:0000313" key="3">
    <source>
        <dbReference type="Proteomes" id="UP000030152"/>
    </source>
</evidence>
<dbReference type="InterPro" id="IPR029044">
    <property type="entry name" value="Nucleotide-diphossugar_trans"/>
</dbReference>
<dbReference type="Proteomes" id="UP000030152">
    <property type="component" value="Unassembled WGS sequence"/>
</dbReference>
<dbReference type="EMBL" id="JRLX01000016">
    <property type="protein sequence ID" value="KGO85820.1"/>
    <property type="molecule type" value="Genomic_DNA"/>
</dbReference>
<feature type="domain" description="Glycosyltransferase 2-like" evidence="1">
    <location>
        <begin position="6"/>
        <end position="171"/>
    </location>
</feature>